<dbReference type="PANTHER" id="PTHR47506">
    <property type="entry name" value="TRANSCRIPTIONAL REGULATORY PROTEIN"/>
    <property type="match status" value="1"/>
</dbReference>
<dbReference type="Gene3D" id="1.10.357.10">
    <property type="entry name" value="Tetracycline Repressor, domain 2"/>
    <property type="match status" value="1"/>
</dbReference>
<reference evidence="6 7" key="1">
    <citation type="submission" date="2015-03" db="EMBL/GenBank/DDBJ databases">
        <title>Genome sequencing of Methylobacterium aquaticum DSM16371 type strain.</title>
        <authorList>
            <person name="Chaudhry V."/>
            <person name="Patil P.B."/>
        </authorList>
    </citation>
    <scope>NUCLEOTIDE SEQUENCE [LARGE SCALE GENOMIC DNA]</scope>
    <source>
        <strain evidence="6 7">DSM 16371</strain>
    </source>
</reference>
<evidence type="ECO:0000259" key="5">
    <source>
        <dbReference type="PROSITE" id="PS50977"/>
    </source>
</evidence>
<keyword evidence="3" id="KW-0804">Transcription</keyword>
<protein>
    <submittedName>
        <fullName evidence="6">TetR family transcriptional regulator</fullName>
    </submittedName>
</protein>
<comment type="caution">
    <text evidence="6">The sequence shown here is derived from an EMBL/GenBank/DDBJ whole genome shotgun (WGS) entry which is preliminary data.</text>
</comment>
<sequence length="204" mass="21688">MVMGRPRAFCTEKALDEAMEVFWRHGYDGATLAMLTKAMGIKPPSLYAAFGSKEGLLKAALDRYAERRSEHMRYVLAGTTARDVAERFLSSIAESHTDPANPPGCLLVQGGLACGAGSENIPFELAARRAETETDLRERFARARAEGDLAEGDDPAALARFLSTVASGMGVLASSGADREALREVARVSLGAFPQARAAAGGPR</sequence>
<feature type="domain" description="HTH tetR-type" evidence="5">
    <location>
        <begin position="8"/>
        <end position="68"/>
    </location>
</feature>
<dbReference type="Pfam" id="PF00440">
    <property type="entry name" value="TetR_N"/>
    <property type="match status" value="1"/>
</dbReference>
<dbReference type="RefSeq" id="WP_048461976.1">
    <property type="nucleotide sequence ID" value="NZ_JBNTQU010000020.1"/>
</dbReference>
<keyword evidence="1" id="KW-0805">Transcription regulation</keyword>
<dbReference type="PROSITE" id="PS50977">
    <property type="entry name" value="HTH_TETR_2"/>
    <property type="match status" value="1"/>
</dbReference>
<dbReference type="SUPFAM" id="SSF48498">
    <property type="entry name" value="Tetracyclin repressor-like, C-terminal domain"/>
    <property type="match status" value="1"/>
</dbReference>
<dbReference type="InterPro" id="IPR001647">
    <property type="entry name" value="HTH_TetR"/>
</dbReference>
<dbReference type="EMBL" id="LABX01000007">
    <property type="protein sequence ID" value="KMO41417.1"/>
    <property type="molecule type" value="Genomic_DNA"/>
</dbReference>
<dbReference type="OrthoDB" id="9795242at2"/>
<evidence type="ECO:0000256" key="4">
    <source>
        <dbReference type="PROSITE-ProRule" id="PRU00335"/>
    </source>
</evidence>
<dbReference type="Gene3D" id="1.10.10.60">
    <property type="entry name" value="Homeodomain-like"/>
    <property type="match status" value="1"/>
</dbReference>
<dbReference type="GO" id="GO:0003677">
    <property type="term" value="F:DNA binding"/>
    <property type="evidence" value="ECO:0007669"/>
    <property type="project" value="UniProtKB-UniRule"/>
</dbReference>
<gene>
    <name evidence="6" type="ORF">VP06_01080</name>
</gene>
<evidence type="ECO:0000256" key="3">
    <source>
        <dbReference type="ARBA" id="ARBA00023163"/>
    </source>
</evidence>
<dbReference type="InterPro" id="IPR009057">
    <property type="entry name" value="Homeodomain-like_sf"/>
</dbReference>
<evidence type="ECO:0000313" key="7">
    <source>
        <dbReference type="Proteomes" id="UP000035929"/>
    </source>
</evidence>
<proteinExistence type="predicted"/>
<organism evidence="6 7">
    <name type="scientific">Methylobacterium aquaticum</name>
    <dbReference type="NCBI Taxonomy" id="270351"/>
    <lineage>
        <taxon>Bacteria</taxon>
        <taxon>Pseudomonadati</taxon>
        <taxon>Pseudomonadota</taxon>
        <taxon>Alphaproteobacteria</taxon>
        <taxon>Hyphomicrobiales</taxon>
        <taxon>Methylobacteriaceae</taxon>
        <taxon>Methylobacterium</taxon>
    </lineage>
</organism>
<dbReference type="SUPFAM" id="SSF46689">
    <property type="entry name" value="Homeodomain-like"/>
    <property type="match status" value="1"/>
</dbReference>
<keyword evidence="2 4" id="KW-0238">DNA-binding</keyword>
<name>A0A0J6T6F7_9HYPH</name>
<feature type="DNA-binding region" description="H-T-H motif" evidence="4">
    <location>
        <begin position="31"/>
        <end position="50"/>
    </location>
</feature>
<accession>A0A0J6T6F7</accession>
<dbReference type="AlphaFoldDB" id="A0A0J6T6F7"/>
<dbReference type="InterPro" id="IPR036271">
    <property type="entry name" value="Tet_transcr_reg_TetR-rel_C_sf"/>
</dbReference>
<dbReference type="PRINTS" id="PR00455">
    <property type="entry name" value="HTHTETR"/>
</dbReference>
<evidence type="ECO:0000256" key="1">
    <source>
        <dbReference type="ARBA" id="ARBA00023015"/>
    </source>
</evidence>
<evidence type="ECO:0000313" key="6">
    <source>
        <dbReference type="EMBL" id="KMO41417.1"/>
    </source>
</evidence>
<dbReference type="Proteomes" id="UP000035929">
    <property type="component" value="Unassembled WGS sequence"/>
</dbReference>
<evidence type="ECO:0000256" key="2">
    <source>
        <dbReference type="ARBA" id="ARBA00023125"/>
    </source>
</evidence>
<dbReference type="PATRIC" id="fig|270351.6.peg.6848"/>
<dbReference type="PANTHER" id="PTHR47506:SF1">
    <property type="entry name" value="HTH-TYPE TRANSCRIPTIONAL REGULATOR YJDC"/>
    <property type="match status" value="1"/>
</dbReference>